<name>A0ABD0VH59_DENTH</name>
<protein>
    <submittedName>
        <fullName evidence="2">Uncharacterized protein</fullName>
    </submittedName>
</protein>
<reference evidence="2 3" key="1">
    <citation type="journal article" date="2024" name="Plant Biotechnol. J.">
        <title>Dendrobium thyrsiflorum genome and its molecular insights into genes involved in important horticultural traits.</title>
        <authorList>
            <person name="Chen B."/>
            <person name="Wang J.Y."/>
            <person name="Zheng P.J."/>
            <person name="Li K.L."/>
            <person name="Liang Y.M."/>
            <person name="Chen X.F."/>
            <person name="Zhang C."/>
            <person name="Zhao X."/>
            <person name="He X."/>
            <person name="Zhang G.Q."/>
            <person name="Liu Z.J."/>
            <person name="Xu Q."/>
        </authorList>
    </citation>
    <scope>NUCLEOTIDE SEQUENCE [LARGE SCALE GENOMIC DNA]</scope>
    <source>
        <strain evidence="2">GZMU011</strain>
    </source>
</reference>
<dbReference type="EMBL" id="JANQDX010000005">
    <property type="protein sequence ID" value="KAL0924228.1"/>
    <property type="molecule type" value="Genomic_DNA"/>
</dbReference>
<sequence length="196" mass="21163">MQGRKSDVGAVERVSSRLLPPIRTYRECRGEIASGESSRPNAPPHSIAKGDRAGSCDVRRSTNAPPINVTELPATRPHLGLLSPTSYAHSGFRLRLWRKCAPQAEFTEVYRFEVTFCETPFFGGGGNSLPLLNCTWATSSDSDLFEAVFSSESAIVASGDSPVDSELSSRFTCSIWDAISGSVSSSFGKYKSSSEL</sequence>
<evidence type="ECO:0000313" key="3">
    <source>
        <dbReference type="Proteomes" id="UP001552299"/>
    </source>
</evidence>
<gene>
    <name evidence="2" type="ORF">M5K25_005042</name>
</gene>
<evidence type="ECO:0000256" key="1">
    <source>
        <dbReference type="SAM" id="MobiDB-lite"/>
    </source>
</evidence>
<feature type="compositionally biased region" description="Basic and acidic residues" evidence="1">
    <location>
        <begin position="48"/>
        <end position="60"/>
    </location>
</feature>
<proteinExistence type="predicted"/>
<dbReference type="AlphaFoldDB" id="A0ABD0VH59"/>
<organism evidence="2 3">
    <name type="scientific">Dendrobium thyrsiflorum</name>
    <name type="common">Pinecone-like raceme dendrobium</name>
    <name type="synonym">Orchid</name>
    <dbReference type="NCBI Taxonomy" id="117978"/>
    <lineage>
        <taxon>Eukaryota</taxon>
        <taxon>Viridiplantae</taxon>
        <taxon>Streptophyta</taxon>
        <taxon>Embryophyta</taxon>
        <taxon>Tracheophyta</taxon>
        <taxon>Spermatophyta</taxon>
        <taxon>Magnoliopsida</taxon>
        <taxon>Liliopsida</taxon>
        <taxon>Asparagales</taxon>
        <taxon>Orchidaceae</taxon>
        <taxon>Epidendroideae</taxon>
        <taxon>Malaxideae</taxon>
        <taxon>Dendrobiinae</taxon>
        <taxon>Dendrobium</taxon>
    </lineage>
</organism>
<feature type="region of interest" description="Disordered" evidence="1">
    <location>
        <begin position="29"/>
        <end position="65"/>
    </location>
</feature>
<comment type="caution">
    <text evidence="2">The sequence shown here is derived from an EMBL/GenBank/DDBJ whole genome shotgun (WGS) entry which is preliminary data.</text>
</comment>
<accession>A0ABD0VH59</accession>
<evidence type="ECO:0000313" key="2">
    <source>
        <dbReference type="EMBL" id="KAL0924228.1"/>
    </source>
</evidence>
<keyword evidence="3" id="KW-1185">Reference proteome</keyword>
<dbReference type="Proteomes" id="UP001552299">
    <property type="component" value="Unassembled WGS sequence"/>
</dbReference>